<comment type="similarity">
    <text evidence="2">Belongs to the MerT family.</text>
</comment>
<dbReference type="CDD" id="cd00371">
    <property type="entry name" value="HMA"/>
    <property type="match status" value="1"/>
</dbReference>
<dbReference type="Gene3D" id="1.10.287.910">
    <property type="entry name" value="bacterial mercury transporter, merf"/>
    <property type="match status" value="1"/>
</dbReference>
<keyword evidence="10" id="KW-0476">Mercury</keyword>
<dbReference type="PROSITE" id="PS01047">
    <property type="entry name" value="HMA_1"/>
    <property type="match status" value="1"/>
</dbReference>
<reference evidence="17 18" key="1">
    <citation type="submission" date="2017-06" db="EMBL/GenBank/DDBJ databases">
        <authorList>
            <consortium name="Pathogen Informatics"/>
        </authorList>
    </citation>
    <scope>NUCLEOTIDE SEQUENCE [LARGE SCALE GENOMIC DNA]</scope>
    <source>
        <strain evidence="17 18">NCTC13490</strain>
    </source>
</reference>
<evidence type="ECO:0000256" key="3">
    <source>
        <dbReference type="ARBA" id="ARBA00017053"/>
    </source>
</evidence>
<accession>A0A239XKZ0</accession>
<gene>
    <name evidence="17" type="primary">copZ</name>
    <name evidence="17" type="ORF">SAMEA4412677_01620</name>
</gene>
<feature type="transmembrane region" description="Helical" evidence="15">
    <location>
        <begin position="89"/>
        <end position="107"/>
    </location>
</feature>
<comment type="function">
    <text evidence="14">Involved in mercury resistance. Probably transfers a mercuric ion from the periplasmic Hg(2+)-binding protein MerP to the cytoplasmic mercuric reductase MerA.</text>
</comment>
<dbReference type="NCBIfam" id="NF033556">
    <property type="entry name" value="MerTP_fusion"/>
    <property type="match status" value="1"/>
</dbReference>
<dbReference type="AlphaFoldDB" id="A0A239XKZ0"/>
<evidence type="ECO:0000256" key="7">
    <source>
        <dbReference type="ARBA" id="ARBA00022519"/>
    </source>
</evidence>
<dbReference type="InterPro" id="IPR036163">
    <property type="entry name" value="HMA_dom_sf"/>
</dbReference>
<evidence type="ECO:0000256" key="15">
    <source>
        <dbReference type="SAM" id="Phobius"/>
    </source>
</evidence>
<evidence type="ECO:0000256" key="1">
    <source>
        <dbReference type="ARBA" id="ARBA00004429"/>
    </source>
</evidence>
<feature type="domain" description="HMA" evidence="16">
    <location>
        <begin position="128"/>
        <end position="194"/>
    </location>
</feature>
<evidence type="ECO:0000256" key="11">
    <source>
        <dbReference type="ARBA" id="ARBA00022989"/>
    </source>
</evidence>
<keyword evidence="9" id="KW-0479">Metal-binding</keyword>
<dbReference type="Pfam" id="PF02411">
    <property type="entry name" value="MerT"/>
    <property type="match status" value="1"/>
</dbReference>
<dbReference type="FunFam" id="3.30.70.100:FF:000001">
    <property type="entry name" value="ATPase copper transporting beta"/>
    <property type="match status" value="1"/>
</dbReference>
<evidence type="ECO:0000313" key="18">
    <source>
        <dbReference type="Proteomes" id="UP000215196"/>
    </source>
</evidence>
<dbReference type="Proteomes" id="UP000215196">
    <property type="component" value="Chromosome 1"/>
</dbReference>
<keyword evidence="5" id="KW-0475">Mercuric resistance</keyword>
<dbReference type="GO" id="GO:0015097">
    <property type="term" value="F:mercury ion transmembrane transporter activity"/>
    <property type="evidence" value="ECO:0007669"/>
    <property type="project" value="InterPro"/>
</dbReference>
<evidence type="ECO:0000256" key="4">
    <source>
        <dbReference type="ARBA" id="ARBA00022448"/>
    </source>
</evidence>
<evidence type="ECO:0000256" key="5">
    <source>
        <dbReference type="ARBA" id="ARBA00022466"/>
    </source>
</evidence>
<protein>
    <recommendedName>
        <fullName evidence="3">Mercuric transport protein MerT</fullName>
    </recommendedName>
    <alternativeName>
        <fullName evidence="13">Mercury ion transport protein</fullName>
    </alternativeName>
</protein>
<dbReference type="EMBL" id="LT906465">
    <property type="protein sequence ID" value="SNV46684.1"/>
    <property type="molecule type" value="Genomic_DNA"/>
</dbReference>
<dbReference type="RefSeq" id="WP_055042177.1">
    <property type="nucleotide sequence ID" value="NZ_LT906465.1"/>
</dbReference>
<dbReference type="PROSITE" id="PS50846">
    <property type="entry name" value="HMA_2"/>
    <property type="match status" value="1"/>
</dbReference>
<evidence type="ECO:0000256" key="10">
    <source>
        <dbReference type="ARBA" id="ARBA00022914"/>
    </source>
</evidence>
<evidence type="ECO:0000256" key="2">
    <source>
        <dbReference type="ARBA" id="ARBA00008224"/>
    </source>
</evidence>
<proteinExistence type="inferred from homology"/>
<keyword evidence="11 15" id="KW-1133">Transmembrane helix</keyword>
<evidence type="ECO:0000259" key="16">
    <source>
        <dbReference type="PROSITE" id="PS50846"/>
    </source>
</evidence>
<feature type="transmembrane region" description="Helical" evidence="15">
    <location>
        <begin position="12"/>
        <end position="40"/>
    </location>
</feature>
<dbReference type="InterPro" id="IPR017969">
    <property type="entry name" value="Heavy-metal-associated_CS"/>
</dbReference>
<dbReference type="SUPFAM" id="SSF55008">
    <property type="entry name" value="HMA, heavy metal-associated domain"/>
    <property type="match status" value="1"/>
</dbReference>
<feature type="transmembrane region" description="Helical" evidence="15">
    <location>
        <begin position="46"/>
        <end position="64"/>
    </location>
</feature>
<evidence type="ECO:0000313" key="17">
    <source>
        <dbReference type="EMBL" id="SNV46684.1"/>
    </source>
</evidence>
<keyword evidence="8 15" id="KW-0812">Transmembrane</keyword>
<dbReference type="GO" id="GO:0005886">
    <property type="term" value="C:plasma membrane"/>
    <property type="evidence" value="ECO:0007669"/>
    <property type="project" value="UniProtKB-SubCell"/>
</dbReference>
<evidence type="ECO:0000256" key="9">
    <source>
        <dbReference type="ARBA" id="ARBA00022723"/>
    </source>
</evidence>
<dbReference type="Pfam" id="PF00403">
    <property type="entry name" value="HMA"/>
    <property type="match status" value="1"/>
</dbReference>
<dbReference type="InterPro" id="IPR003457">
    <property type="entry name" value="Transprt_MerT"/>
</dbReference>
<keyword evidence="4" id="KW-0813">Transport</keyword>
<keyword evidence="12 15" id="KW-0472">Membrane</keyword>
<name>A0A239XKZ0_9FLAO</name>
<keyword evidence="18" id="KW-1185">Reference proteome</keyword>
<evidence type="ECO:0000256" key="6">
    <source>
        <dbReference type="ARBA" id="ARBA00022475"/>
    </source>
</evidence>
<dbReference type="GO" id="GO:0046872">
    <property type="term" value="F:metal ion binding"/>
    <property type="evidence" value="ECO:0007669"/>
    <property type="project" value="UniProtKB-KW"/>
</dbReference>
<dbReference type="Gene3D" id="3.30.70.100">
    <property type="match status" value="1"/>
</dbReference>
<evidence type="ECO:0000256" key="8">
    <source>
        <dbReference type="ARBA" id="ARBA00022692"/>
    </source>
</evidence>
<dbReference type="InterPro" id="IPR006121">
    <property type="entry name" value="HMA_dom"/>
</dbReference>
<evidence type="ECO:0000256" key="14">
    <source>
        <dbReference type="ARBA" id="ARBA00045720"/>
    </source>
</evidence>
<organism evidence="17 18">
    <name type="scientific">Chryseobacterium taklimakanense</name>
    <dbReference type="NCBI Taxonomy" id="536441"/>
    <lineage>
        <taxon>Bacteria</taxon>
        <taxon>Pseudomonadati</taxon>
        <taxon>Bacteroidota</taxon>
        <taxon>Flavobacteriia</taxon>
        <taxon>Flavobacteriales</taxon>
        <taxon>Weeksellaceae</taxon>
        <taxon>Chryseobacterium group</taxon>
        <taxon>Chryseobacterium</taxon>
    </lineage>
</organism>
<keyword evidence="6" id="KW-1003">Cell membrane</keyword>
<evidence type="ECO:0000256" key="13">
    <source>
        <dbReference type="ARBA" id="ARBA00030934"/>
    </source>
</evidence>
<sequence>MKTDRKLIGAGLLTAVTASLCCITPVLVLIAGTSGIAATFSWLEPLRPYLIALTVFVLGFAWYLKLKPKKQLDCSCEKDEKIPFTQSKMFLGIVTLFAVVMLAFPYYSAVFYPKTEKQIIIVDQSNIRKIEFTISGMTCASCGEHVNSEVNKLTGIISSDASYENKNAVVKFDDSKTNIDEIENAINATGYVVTDKKEYQLETLGPEKP</sequence>
<dbReference type="KEGG" id="ctak:4412677_01620"/>
<evidence type="ECO:0000256" key="12">
    <source>
        <dbReference type="ARBA" id="ARBA00023136"/>
    </source>
</evidence>
<keyword evidence="7" id="KW-0997">Cell inner membrane</keyword>
<comment type="subcellular location">
    <subcellularLocation>
        <location evidence="1">Cell inner membrane</location>
        <topology evidence="1">Multi-pass membrane protein</topology>
    </subcellularLocation>
</comment>